<dbReference type="Proteomes" id="UP000243342">
    <property type="component" value="Unassembled WGS sequence"/>
</dbReference>
<reference evidence="1 2" key="1">
    <citation type="submission" date="2016-10" db="EMBL/GenBank/DDBJ databases">
        <title>Genome sequence of Streptomyces gilvigriseus MUSC 26.</title>
        <authorList>
            <person name="Lee L.-H."/>
            <person name="Ser H.-L."/>
        </authorList>
    </citation>
    <scope>NUCLEOTIDE SEQUENCE [LARGE SCALE GENOMIC DNA]</scope>
    <source>
        <strain evidence="1 2">MUSC 26</strain>
    </source>
</reference>
<comment type="caution">
    <text evidence="1">The sequence shown here is derived from an EMBL/GenBank/DDBJ whole genome shotgun (WGS) entry which is preliminary data.</text>
</comment>
<proteinExistence type="predicted"/>
<dbReference type="RefSeq" id="WP_071656575.1">
    <property type="nucleotide sequence ID" value="NZ_MLCF01000052.1"/>
</dbReference>
<dbReference type="PROSITE" id="PS51257">
    <property type="entry name" value="PROKAR_LIPOPROTEIN"/>
    <property type="match status" value="1"/>
</dbReference>
<organism evidence="1 2">
    <name type="scientific">Mangrovactinospora gilvigrisea</name>
    <dbReference type="NCBI Taxonomy" id="1428644"/>
    <lineage>
        <taxon>Bacteria</taxon>
        <taxon>Bacillati</taxon>
        <taxon>Actinomycetota</taxon>
        <taxon>Actinomycetes</taxon>
        <taxon>Kitasatosporales</taxon>
        <taxon>Streptomycetaceae</taxon>
        <taxon>Mangrovactinospora</taxon>
    </lineage>
</organism>
<gene>
    <name evidence="1" type="ORF">BIV57_10885</name>
</gene>
<evidence type="ECO:0000313" key="2">
    <source>
        <dbReference type="Proteomes" id="UP000243342"/>
    </source>
</evidence>
<protein>
    <submittedName>
        <fullName evidence="1">Uncharacterized protein</fullName>
    </submittedName>
</protein>
<evidence type="ECO:0000313" key="1">
    <source>
        <dbReference type="EMBL" id="OIV37466.1"/>
    </source>
</evidence>
<dbReference type="AlphaFoldDB" id="A0A1J7CCR7"/>
<dbReference type="EMBL" id="MLCF01000052">
    <property type="protein sequence ID" value="OIV37466.1"/>
    <property type="molecule type" value="Genomic_DNA"/>
</dbReference>
<keyword evidence="2" id="KW-1185">Reference proteome</keyword>
<accession>A0A1J7CCR7</accession>
<sequence length="81" mass="8518">MTTKDTTPTCPVVSACPKCVRLTTGLADIAQSAVRVGASPRVSQDAAEAAIRMLSTAVGDWHAHLLVEHHQLPRLPVSAFG</sequence>
<dbReference type="STRING" id="1428644.BIV57_10885"/>
<name>A0A1J7CCR7_9ACTN</name>